<reference evidence="1" key="1">
    <citation type="submission" date="2021-10" db="EMBL/GenBank/DDBJ databases">
        <title>Anaerobic single-cell dispensing facilitates the cultivation of human gut bacteria.</title>
        <authorList>
            <person name="Afrizal A."/>
        </authorList>
    </citation>
    <scope>NUCLEOTIDE SEQUENCE</scope>
    <source>
        <strain evidence="1">CLA-AA-H272</strain>
    </source>
</reference>
<protein>
    <submittedName>
        <fullName evidence="1">DUF4315 family protein</fullName>
    </submittedName>
</protein>
<gene>
    <name evidence="1" type="ORF">LKD37_13805</name>
</gene>
<dbReference type="Pfam" id="PF14193">
    <property type="entry name" value="DUF4315"/>
    <property type="match status" value="1"/>
</dbReference>
<comment type="caution">
    <text evidence="1">The sequence shown here is derived from an EMBL/GenBank/DDBJ whole genome shotgun (WGS) entry which is preliminary data.</text>
</comment>
<dbReference type="Proteomes" id="UP001199319">
    <property type="component" value="Unassembled WGS sequence"/>
</dbReference>
<evidence type="ECO:0000313" key="1">
    <source>
        <dbReference type="EMBL" id="MCC2130574.1"/>
    </source>
</evidence>
<accession>A0AAE3AFS2</accession>
<keyword evidence="2" id="KW-1185">Reference proteome</keyword>
<dbReference type="AlphaFoldDB" id="A0AAE3AFS2"/>
<organism evidence="1 2">
    <name type="scientific">Brotocaccenecus cirricatena</name>
    <dbReference type="NCBI Taxonomy" id="3064195"/>
    <lineage>
        <taxon>Bacteria</taxon>
        <taxon>Bacillati</taxon>
        <taxon>Bacillota</taxon>
        <taxon>Clostridia</taxon>
        <taxon>Eubacteriales</taxon>
        <taxon>Oscillospiraceae</taxon>
        <taxon>Brotocaccenecus</taxon>
    </lineage>
</organism>
<name>A0AAE3AFS2_9FIRM</name>
<dbReference type="RefSeq" id="WP_302929730.1">
    <property type="nucleotide sequence ID" value="NZ_JAJEPW010000055.1"/>
</dbReference>
<evidence type="ECO:0000313" key="2">
    <source>
        <dbReference type="Proteomes" id="UP001199319"/>
    </source>
</evidence>
<sequence length="84" mass="9513">MNPKISKLKAERVKNDGKIAMLQSRNREIDEDIIKLENEDIVGLARATGMTMEELAQYLMHIKKGGSPFCSTQKEDMENASEEN</sequence>
<proteinExistence type="predicted"/>
<dbReference type="InterPro" id="IPR025464">
    <property type="entry name" value="DUF4315"/>
</dbReference>
<dbReference type="EMBL" id="JAJEPW010000055">
    <property type="protein sequence ID" value="MCC2130574.1"/>
    <property type="molecule type" value="Genomic_DNA"/>
</dbReference>